<evidence type="ECO:0000313" key="2">
    <source>
        <dbReference type="EMBL" id="KAF6153268.1"/>
    </source>
</evidence>
<dbReference type="InterPro" id="IPR036426">
    <property type="entry name" value="Bulb-type_lectin_dom_sf"/>
</dbReference>
<reference evidence="2 3" key="1">
    <citation type="journal article" date="2020" name="IScience">
        <title>Genome Sequencing of the Endangered Kingdonia uniflora (Circaeasteraceae, Ranunculales) Reveals Potential Mechanisms of Evolutionary Specialization.</title>
        <authorList>
            <person name="Sun Y."/>
            <person name="Deng T."/>
            <person name="Zhang A."/>
            <person name="Moore M.J."/>
            <person name="Landis J.B."/>
            <person name="Lin N."/>
            <person name="Zhang H."/>
            <person name="Zhang X."/>
            <person name="Huang J."/>
            <person name="Zhang X."/>
            <person name="Sun H."/>
            <person name="Wang H."/>
        </authorList>
    </citation>
    <scope>NUCLEOTIDE SEQUENCE [LARGE SCALE GENOMIC DNA]</scope>
    <source>
        <strain evidence="2">TB1705</strain>
        <tissue evidence="2">Leaf</tissue>
    </source>
</reference>
<protein>
    <recommendedName>
        <fullName evidence="1">Bulb-type lectin domain-containing protein</fullName>
    </recommendedName>
</protein>
<dbReference type="SUPFAM" id="SSF51110">
    <property type="entry name" value="alpha-D-mannose-specific plant lectins"/>
    <property type="match status" value="1"/>
</dbReference>
<evidence type="ECO:0000313" key="3">
    <source>
        <dbReference type="Proteomes" id="UP000541444"/>
    </source>
</evidence>
<proteinExistence type="predicted"/>
<evidence type="ECO:0000259" key="1">
    <source>
        <dbReference type="Pfam" id="PF01453"/>
    </source>
</evidence>
<dbReference type="PANTHER" id="PTHR32444">
    <property type="entry name" value="BULB-TYPE LECTIN DOMAIN-CONTAINING PROTEIN"/>
    <property type="match status" value="1"/>
</dbReference>
<dbReference type="EMBL" id="JACGCM010001565">
    <property type="protein sequence ID" value="KAF6153268.1"/>
    <property type="molecule type" value="Genomic_DNA"/>
</dbReference>
<dbReference type="Proteomes" id="UP000541444">
    <property type="component" value="Unassembled WGS sequence"/>
</dbReference>
<feature type="domain" description="Bulb-type lectin" evidence="1">
    <location>
        <begin position="104"/>
        <end position="190"/>
    </location>
</feature>
<dbReference type="PANTHER" id="PTHR32444:SF185">
    <property type="entry name" value="RECEPTOR-LIKE SERINE_THREONINE-PROTEIN KINASE"/>
    <property type="match status" value="1"/>
</dbReference>
<name>A0A7J7MEV7_9MAGN</name>
<organism evidence="2 3">
    <name type="scientific">Kingdonia uniflora</name>
    <dbReference type="NCBI Taxonomy" id="39325"/>
    <lineage>
        <taxon>Eukaryota</taxon>
        <taxon>Viridiplantae</taxon>
        <taxon>Streptophyta</taxon>
        <taxon>Embryophyta</taxon>
        <taxon>Tracheophyta</taxon>
        <taxon>Spermatophyta</taxon>
        <taxon>Magnoliopsida</taxon>
        <taxon>Ranunculales</taxon>
        <taxon>Circaeasteraceae</taxon>
        <taxon>Kingdonia</taxon>
    </lineage>
</organism>
<keyword evidence="3" id="KW-1185">Reference proteome</keyword>
<dbReference type="OrthoDB" id="44820at2759"/>
<comment type="caution">
    <text evidence="2">The sequence shown here is derived from an EMBL/GenBank/DDBJ whole genome shotgun (WGS) entry which is preliminary data.</text>
</comment>
<gene>
    <name evidence="2" type="ORF">GIB67_000057</name>
</gene>
<accession>A0A7J7MEV7</accession>
<dbReference type="AlphaFoldDB" id="A0A7J7MEV7"/>
<dbReference type="Pfam" id="PF01453">
    <property type="entry name" value="B_lectin"/>
    <property type="match status" value="1"/>
</dbReference>
<sequence length="286" mass="32512">MASLICLPQISIVSARLTQLNPRIRIKTRVEAKARLGVGTKDREIRVLDLDQNARIDLLFSAPVNKGDEDKQKYYVNTGYAIRTLRDEFPQLFDIEISFGIYRIDDNAGRNIILLNGTGSTFWSTSSLRPEGNPGAQLLDSENLDLRDGTSDDIYTYLWQSLIILCDTLLPGIKLGTSLTANRNLNLSLWNNDGDPSTGIFTYYLDRQGLAQYVLRRGWEIMFRTGLWDGVQYGVLKMKSISMFHPIVVGDTEDVYHAFENNEHTTISRLVVTQLQHLKWDIKCCD</sequence>
<dbReference type="InterPro" id="IPR001480">
    <property type="entry name" value="Bulb-type_lectin_dom"/>
</dbReference>